<evidence type="ECO:0000256" key="1">
    <source>
        <dbReference type="SAM" id="MobiDB-lite"/>
    </source>
</evidence>
<name>A0A4C1YIF0_EUMVA</name>
<accession>A0A4C1YIF0</accession>
<comment type="caution">
    <text evidence="2">The sequence shown here is derived from an EMBL/GenBank/DDBJ whole genome shotgun (WGS) entry which is preliminary data.</text>
</comment>
<protein>
    <submittedName>
        <fullName evidence="2">Uncharacterized protein</fullName>
    </submittedName>
</protein>
<dbReference type="EMBL" id="BGZK01001269">
    <property type="protein sequence ID" value="GBP75956.1"/>
    <property type="molecule type" value="Genomic_DNA"/>
</dbReference>
<sequence>MKWTSQRIPEKKALGRHTYSEMILQGFLLSYGTELLGRENRKRRSESECVALERMARSIPVTGQYVRQQRVASNIPTQEGERKKDTQRDNTLRQTDDILNSFRNLEHTNRYLLLYKHTLLTYSSDFGAPRLDPCELRTVVPYTYTLSERSAGVTWQVVVLGFIFVTEFLDSVAALKARDESYAIGMRSHEIYIRAGSARRASAPACLIALLKWDFFAQNPKPIMDVDLMSVYSSLRPQSRWARSMSSGARGEKAKVAEFMKRPLDVSTTAVSSHAIRRAR</sequence>
<keyword evidence="3" id="KW-1185">Reference proteome</keyword>
<feature type="compositionally biased region" description="Basic and acidic residues" evidence="1">
    <location>
        <begin position="79"/>
        <end position="89"/>
    </location>
</feature>
<reference evidence="2 3" key="1">
    <citation type="journal article" date="2019" name="Commun. Biol.">
        <title>The bagworm genome reveals a unique fibroin gene that provides high tensile strength.</title>
        <authorList>
            <person name="Kono N."/>
            <person name="Nakamura H."/>
            <person name="Ohtoshi R."/>
            <person name="Tomita M."/>
            <person name="Numata K."/>
            <person name="Arakawa K."/>
        </authorList>
    </citation>
    <scope>NUCLEOTIDE SEQUENCE [LARGE SCALE GENOMIC DNA]</scope>
</reference>
<gene>
    <name evidence="2" type="ORF">EVAR_54609_1</name>
</gene>
<evidence type="ECO:0000313" key="3">
    <source>
        <dbReference type="Proteomes" id="UP000299102"/>
    </source>
</evidence>
<feature type="region of interest" description="Disordered" evidence="1">
    <location>
        <begin position="70"/>
        <end position="89"/>
    </location>
</feature>
<organism evidence="2 3">
    <name type="scientific">Eumeta variegata</name>
    <name type="common">Bagworm moth</name>
    <name type="synonym">Eumeta japonica</name>
    <dbReference type="NCBI Taxonomy" id="151549"/>
    <lineage>
        <taxon>Eukaryota</taxon>
        <taxon>Metazoa</taxon>
        <taxon>Ecdysozoa</taxon>
        <taxon>Arthropoda</taxon>
        <taxon>Hexapoda</taxon>
        <taxon>Insecta</taxon>
        <taxon>Pterygota</taxon>
        <taxon>Neoptera</taxon>
        <taxon>Endopterygota</taxon>
        <taxon>Lepidoptera</taxon>
        <taxon>Glossata</taxon>
        <taxon>Ditrysia</taxon>
        <taxon>Tineoidea</taxon>
        <taxon>Psychidae</taxon>
        <taxon>Oiketicinae</taxon>
        <taxon>Eumeta</taxon>
    </lineage>
</organism>
<dbReference type="AlphaFoldDB" id="A0A4C1YIF0"/>
<evidence type="ECO:0000313" key="2">
    <source>
        <dbReference type="EMBL" id="GBP75956.1"/>
    </source>
</evidence>
<dbReference type="Proteomes" id="UP000299102">
    <property type="component" value="Unassembled WGS sequence"/>
</dbReference>
<proteinExistence type="predicted"/>